<dbReference type="EMBL" id="JBCLPP010000014">
    <property type="protein sequence ID" value="MEY8245283.1"/>
    <property type="molecule type" value="Genomic_DNA"/>
</dbReference>
<dbReference type="RefSeq" id="WP_369863371.1">
    <property type="nucleotide sequence ID" value="NZ_JBCLPP010000014.1"/>
</dbReference>
<protein>
    <submittedName>
        <fullName evidence="2">Uncharacterized protein</fullName>
    </submittedName>
</protein>
<feature type="transmembrane region" description="Helical" evidence="1">
    <location>
        <begin position="73"/>
        <end position="91"/>
    </location>
</feature>
<keyword evidence="1" id="KW-1133">Transmembrane helix</keyword>
<organism evidence="2 3">
    <name type="scientific">Heminiphilus faecis</name>
    <dbReference type="NCBI Taxonomy" id="2601703"/>
    <lineage>
        <taxon>Bacteria</taxon>
        <taxon>Pseudomonadati</taxon>
        <taxon>Bacteroidota</taxon>
        <taxon>Bacteroidia</taxon>
        <taxon>Bacteroidales</taxon>
        <taxon>Muribaculaceae</taxon>
        <taxon>Heminiphilus</taxon>
    </lineage>
</organism>
<keyword evidence="3" id="KW-1185">Reference proteome</keyword>
<gene>
    <name evidence="2" type="ORF">AAK873_06580</name>
</gene>
<evidence type="ECO:0000256" key="1">
    <source>
        <dbReference type="SAM" id="Phobius"/>
    </source>
</evidence>
<sequence length="92" mass="10566">MKNRVIFIVKIIVAIAILFTSSYYWLRTVILHIGAGLQYGCLRLFRRGQKVSYREIRYGSEDFNNTDHADNNLADGFLGFLVLTLILILIAK</sequence>
<dbReference type="Proteomes" id="UP001565200">
    <property type="component" value="Unassembled WGS sequence"/>
</dbReference>
<name>A0ABV4CV88_9BACT</name>
<accession>A0ABV4CV88</accession>
<keyword evidence="1" id="KW-0472">Membrane</keyword>
<proteinExistence type="predicted"/>
<feature type="transmembrane region" description="Helical" evidence="1">
    <location>
        <begin position="7"/>
        <end position="26"/>
    </location>
</feature>
<keyword evidence="1" id="KW-0812">Transmembrane</keyword>
<reference evidence="2 3" key="1">
    <citation type="submission" date="2024-03" db="EMBL/GenBank/DDBJ databases">
        <title>Mouse gut bacterial collection (mGBC) of GemPharmatech.</title>
        <authorList>
            <person name="He Y."/>
            <person name="Dong L."/>
            <person name="Wu D."/>
            <person name="Gao X."/>
            <person name="Lin Z."/>
        </authorList>
    </citation>
    <scope>NUCLEOTIDE SEQUENCE [LARGE SCALE GENOMIC DNA]</scope>
    <source>
        <strain evidence="2 3">54-13</strain>
    </source>
</reference>
<evidence type="ECO:0000313" key="3">
    <source>
        <dbReference type="Proteomes" id="UP001565200"/>
    </source>
</evidence>
<evidence type="ECO:0000313" key="2">
    <source>
        <dbReference type="EMBL" id="MEY8245283.1"/>
    </source>
</evidence>
<comment type="caution">
    <text evidence="2">The sequence shown here is derived from an EMBL/GenBank/DDBJ whole genome shotgun (WGS) entry which is preliminary data.</text>
</comment>